<dbReference type="EMBL" id="WNDP01000092">
    <property type="protein sequence ID" value="KAF1022349.1"/>
    <property type="molecule type" value="Genomic_DNA"/>
</dbReference>
<name>A0A833PAX2_ACIBZ</name>
<evidence type="ECO:0000313" key="1">
    <source>
        <dbReference type="EMBL" id="KAF1022349.1"/>
    </source>
</evidence>
<organism evidence="1 2">
    <name type="scientific">Acinetobacter bereziniae</name>
    <name type="common">Acinetobacter genomosp. 10</name>
    <dbReference type="NCBI Taxonomy" id="106648"/>
    <lineage>
        <taxon>Bacteria</taxon>
        <taxon>Pseudomonadati</taxon>
        <taxon>Pseudomonadota</taxon>
        <taxon>Gammaproteobacteria</taxon>
        <taxon>Moraxellales</taxon>
        <taxon>Moraxellaceae</taxon>
        <taxon>Acinetobacter</taxon>
    </lineage>
</organism>
<sequence length="75" mass="8812">MLLTKLNNTIYNLFLEKYTDGHIPAESSFRKNYVGLHNVMGEVKEKIENNYVWFYVDETTDSCGPHSSFNYKNIE</sequence>
<accession>A0A833PAX2</accession>
<gene>
    <name evidence="1" type="ORF">GAK29_03198</name>
</gene>
<proteinExistence type="predicted"/>
<evidence type="ECO:0000313" key="2">
    <source>
        <dbReference type="Proteomes" id="UP000490535"/>
    </source>
</evidence>
<dbReference type="Proteomes" id="UP000490535">
    <property type="component" value="Unassembled WGS sequence"/>
</dbReference>
<dbReference type="AlphaFoldDB" id="A0A833PAX2"/>
<protein>
    <submittedName>
        <fullName evidence="1">Uncharacterized protein</fullName>
    </submittedName>
</protein>
<reference evidence="2" key="1">
    <citation type="journal article" date="2020" name="MBio">
        <title>Horizontal gene transfer to a defensive symbiont with a reduced genome amongst a multipartite beetle microbiome.</title>
        <authorList>
            <person name="Waterworth S.C."/>
            <person name="Florez L.V."/>
            <person name="Rees E.R."/>
            <person name="Hertweck C."/>
            <person name="Kaltenpoth M."/>
            <person name="Kwan J.C."/>
        </authorList>
    </citation>
    <scope>NUCLEOTIDE SEQUENCE [LARGE SCALE GENOMIC DNA]</scope>
</reference>
<comment type="caution">
    <text evidence="1">The sequence shown here is derived from an EMBL/GenBank/DDBJ whole genome shotgun (WGS) entry which is preliminary data.</text>
</comment>